<keyword evidence="25 41" id="KW-0472">Membrane</keyword>
<evidence type="ECO:0000313" key="46">
    <source>
        <dbReference type="RefSeq" id="XP_036362159.1"/>
    </source>
</evidence>
<evidence type="ECO:0000256" key="11">
    <source>
        <dbReference type="ARBA" id="ARBA00011738"/>
    </source>
</evidence>
<evidence type="ECO:0000256" key="10">
    <source>
        <dbReference type="ARBA" id="ARBA00004656"/>
    </source>
</evidence>
<evidence type="ECO:0000256" key="29">
    <source>
        <dbReference type="ARBA" id="ARBA00024363"/>
    </source>
</evidence>
<dbReference type="RefSeq" id="XP_029642025.1">
    <property type="nucleotide sequence ID" value="XM_029786165.2"/>
</dbReference>
<comment type="catalytic activity">
    <reaction evidence="40">
        <text>coproporphyrin I(in) + ATP + H2O = coproporphyrin I(out) + ADP + phosphate + H(+)</text>
        <dbReference type="Rhea" id="RHEA:66768"/>
        <dbReference type="ChEBI" id="CHEBI:15377"/>
        <dbReference type="ChEBI" id="CHEBI:15378"/>
        <dbReference type="ChEBI" id="CHEBI:30616"/>
        <dbReference type="ChEBI" id="CHEBI:43474"/>
        <dbReference type="ChEBI" id="CHEBI:167478"/>
        <dbReference type="ChEBI" id="CHEBI:456216"/>
    </reaction>
    <physiologicalReaction direction="left-to-right" evidence="40">
        <dbReference type="Rhea" id="RHEA:66769"/>
    </physiologicalReaction>
</comment>
<feature type="transmembrane region" description="Helical" evidence="41">
    <location>
        <begin position="96"/>
        <end position="114"/>
    </location>
</feature>
<evidence type="ECO:0000256" key="12">
    <source>
        <dbReference type="ARBA" id="ARBA00022448"/>
    </source>
</evidence>
<keyword evidence="13" id="KW-1003">Cell membrane</keyword>
<dbReference type="InterPro" id="IPR003439">
    <property type="entry name" value="ABC_transporter-like_ATP-bd"/>
</dbReference>
<comment type="catalytic activity">
    <reaction evidence="38">
        <text>uroporphyrin III(in) + ATP + H2O = uroporphyrin III(out) + ADP + phosphate + H(+)</text>
        <dbReference type="Rhea" id="RHEA:66776"/>
        <dbReference type="ChEBI" id="CHEBI:15377"/>
        <dbReference type="ChEBI" id="CHEBI:15378"/>
        <dbReference type="ChEBI" id="CHEBI:30616"/>
        <dbReference type="ChEBI" id="CHEBI:43474"/>
        <dbReference type="ChEBI" id="CHEBI:167479"/>
        <dbReference type="ChEBI" id="CHEBI:456216"/>
    </reaction>
    <physiologicalReaction direction="left-to-right" evidence="38">
        <dbReference type="Rhea" id="RHEA:66777"/>
    </physiologicalReaction>
</comment>
<evidence type="ECO:0000256" key="19">
    <source>
        <dbReference type="ARBA" id="ARBA00022824"/>
    </source>
</evidence>
<dbReference type="Gene3D" id="1.20.1560.10">
    <property type="entry name" value="ABC transporter type 1, transmembrane domain"/>
    <property type="match status" value="1"/>
</dbReference>
<evidence type="ECO:0000256" key="28">
    <source>
        <dbReference type="ARBA" id="ARBA00024320"/>
    </source>
</evidence>
<evidence type="ECO:0000256" key="30">
    <source>
        <dbReference type="ARBA" id="ARBA00024385"/>
    </source>
</evidence>
<keyword evidence="14" id="KW-0964">Secreted</keyword>
<dbReference type="Pfam" id="PF16185">
    <property type="entry name" value="MTABC_N"/>
    <property type="match status" value="1"/>
</dbReference>
<feature type="transmembrane region" description="Helical" evidence="41">
    <location>
        <begin position="66"/>
        <end position="87"/>
    </location>
</feature>
<dbReference type="SMART" id="SM00382">
    <property type="entry name" value="AAA"/>
    <property type="match status" value="1"/>
</dbReference>
<evidence type="ECO:0000256" key="7">
    <source>
        <dbReference type="ARBA" id="ARBA00004550"/>
    </source>
</evidence>
<comment type="catalytic activity">
    <reaction evidence="35">
        <text>uroporphyrin I(in) + ATP + H2O = uroporphyrin I(out) + ADP + phosphate + H(+)</text>
        <dbReference type="Rhea" id="RHEA:66772"/>
        <dbReference type="ChEBI" id="CHEBI:15377"/>
        <dbReference type="ChEBI" id="CHEBI:15378"/>
        <dbReference type="ChEBI" id="CHEBI:30616"/>
        <dbReference type="ChEBI" id="CHEBI:43474"/>
        <dbReference type="ChEBI" id="CHEBI:167480"/>
        <dbReference type="ChEBI" id="CHEBI:456216"/>
    </reaction>
    <physiologicalReaction direction="left-to-right" evidence="35">
        <dbReference type="Rhea" id="RHEA:66773"/>
    </physiologicalReaction>
</comment>
<feature type="transmembrane region" description="Helical" evidence="41">
    <location>
        <begin position="398"/>
        <end position="418"/>
    </location>
</feature>
<evidence type="ECO:0000256" key="8">
    <source>
        <dbReference type="ARBA" id="ARBA00004651"/>
    </source>
</evidence>
<dbReference type="CDD" id="cd03253">
    <property type="entry name" value="ABCC_ATM1_transporter"/>
    <property type="match status" value="1"/>
</dbReference>
<dbReference type="GO" id="GO:0020037">
    <property type="term" value="F:heme binding"/>
    <property type="evidence" value="ECO:0007669"/>
    <property type="project" value="TreeGrafter"/>
</dbReference>
<dbReference type="PROSITE" id="PS00211">
    <property type="entry name" value="ABC_TRANSPORTER_1"/>
    <property type="match status" value="1"/>
</dbReference>
<evidence type="ECO:0000259" key="43">
    <source>
        <dbReference type="PROSITE" id="PS50929"/>
    </source>
</evidence>
<dbReference type="GO" id="GO:0005741">
    <property type="term" value="C:mitochondrial outer membrane"/>
    <property type="evidence" value="ECO:0007669"/>
    <property type="project" value="UniProtKB-SubCell"/>
</dbReference>
<evidence type="ECO:0000256" key="14">
    <source>
        <dbReference type="ARBA" id="ARBA00022525"/>
    </source>
</evidence>
<dbReference type="InterPro" id="IPR036640">
    <property type="entry name" value="ABC1_TM_sf"/>
</dbReference>
<evidence type="ECO:0000256" key="5">
    <source>
        <dbReference type="ARBA" id="ARBA00004414"/>
    </source>
</evidence>
<feature type="transmembrane region" description="Helical" evidence="41">
    <location>
        <begin position="520"/>
        <end position="541"/>
    </location>
</feature>
<comment type="catalytic activity">
    <reaction evidence="33">
        <text>heme b(in) + ATP + H2O = heme b(out) + ADP + phosphate + H(+)</text>
        <dbReference type="Rhea" id="RHEA:19261"/>
        <dbReference type="ChEBI" id="CHEBI:15377"/>
        <dbReference type="ChEBI" id="CHEBI:15378"/>
        <dbReference type="ChEBI" id="CHEBI:30616"/>
        <dbReference type="ChEBI" id="CHEBI:43474"/>
        <dbReference type="ChEBI" id="CHEBI:60344"/>
        <dbReference type="ChEBI" id="CHEBI:456216"/>
        <dbReference type="EC" id="7.6.2.5"/>
    </reaction>
    <physiologicalReaction direction="left-to-right" evidence="33">
        <dbReference type="Rhea" id="RHEA:19262"/>
    </physiologicalReaction>
</comment>
<evidence type="ECO:0000256" key="16">
    <source>
        <dbReference type="ARBA" id="ARBA00022741"/>
    </source>
</evidence>
<dbReference type="PANTHER" id="PTHR24221">
    <property type="entry name" value="ATP-BINDING CASSETTE SUB-FAMILY B"/>
    <property type="match status" value="1"/>
</dbReference>
<evidence type="ECO:0000256" key="40">
    <source>
        <dbReference type="ARBA" id="ARBA00049398"/>
    </source>
</evidence>
<dbReference type="PROSITE" id="PS50929">
    <property type="entry name" value="ABC_TM1F"/>
    <property type="match status" value="1"/>
</dbReference>
<dbReference type="Pfam" id="PF00005">
    <property type="entry name" value="ABC_tran"/>
    <property type="match status" value="1"/>
</dbReference>
<evidence type="ECO:0000256" key="27">
    <source>
        <dbReference type="ARBA" id="ARBA00023228"/>
    </source>
</evidence>
<comment type="catalytic activity">
    <reaction evidence="37">
        <text>pheophorbide a(in) + ATP + H2O = pheophorbide a(out) + ADP + phosphate + H(+)</text>
        <dbReference type="Rhea" id="RHEA:61360"/>
        <dbReference type="ChEBI" id="CHEBI:15377"/>
        <dbReference type="ChEBI" id="CHEBI:15378"/>
        <dbReference type="ChEBI" id="CHEBI:30616"/>
        <dbReference type="ChEBI" id="CHEBI:43474"/>
        <dbReference type="ChEBI" id="CHEBI:58687"/>
        <dbReference type="ChEBI" id="CHEBI:456216"/>
    </reaction>
    <physiologicalReaction direction="left-to-right" evidence="37">
        <dbReference type="Rhea" id="RHEA:61361"/>
    </physiologicalReaction>
</comment>
<dbReference type="GO" id="GO:0005524">
    <property type="term" value="F:ATP binding"/>
    <property type="evidence" value="ECO:0007669"/>
    <property type="project" value="UniProtKB-KW"/>
</dbReference>
<dbReference type="CDD" id="cd18581">
    <property type="entry name" value="ABC_6TM_ABCB6"/>
    <property type="match status" value="1"/>
</dbReference>
<evidence type="ECO:0000256" key="13">
    <source>
        <dbReference type="ARBA" id="ARBA00022475"/>
    </source>
</evidence>
<evidence type="ECO:0000313" key="45">
    <source>
        <dbReference type="RefSeq" id="XP_029642025.1"/>
    </source>
</evidence>
<dbReference type="EC" id="7.6.2.5" evidence="30"/>
<keyword evidence="18" id="KW-1000">Mitochondrion outer membrane</keyword>
<dbReference type="KEGG" id="osn:115216664"/>
<dbReference type="FunFam" id="3.40.50.300:FF:000186">
    <property type="entry name" value="ATP-binding cassette sub-family B member 7, mitochondrial"/>
    <property type="match status" value="1"/>
</dbReference>
<feature type="transmembrane region" description="Helical" evidence="41">
    <location>
        <begin position="241"/>
        <end position="268"/>
    </location>
</feature>
<keyword evidence="16" id="KW-0547">Nucleotide-binding</keyword>
<evidence type="ECO:0000256" key="34">
    <source>
        <dbReference type="ARBA" id="ARBA00047753"/>
    </source>
</evidence>
<dbReference type="GO" id="GO:0005886">
    <property type="term" value="C:plasma membrane"/>
    <property type="evidence" value="ECO:0007669"/>
    <property type="project" value="UniProtKB-SubCell"/>
</dbReference>
<dbReference type="Gene3D" id="3.40.50.300">
    <property type="entry name" value="P-loop containing nucleotide triphosphate hydrolases"/>
    <property type="match status" value="1"/>
</dbReference>
<evidence type="ECO:0000256" key="35">
    <source>
        <dbReference type="ARBA" id="ARBA00047789"/>
    </source>
</evidence>
<evidence type="ECO:0000256" key="22">
    <source>
        <dbReference type="ARBA" id="ARBA00022989"/>
    </source>
</evidence>
<organism evidence="44 45">
    <name type="scientific">Octopus sinensis</name>
    <name type="common">East Asian common octopus</name>
    <dbReference type="NCBI Taxonomy" id="2607531"/>
    <lineage>
        <taxon>Eukaryota</taxon>
        <taxon>Metazoa</taxon>
        <taxon>Spiralia</taxon>
        <taxon>Lophotrochozoa</taxon>
        <taxon>Mollusca</taxon>
        <taxon>Cephalopoda</taxon>
        <taxon>Coleoidea</taxon>
        <taxon>Octopodiformes</taxon>
        <taxon>Octopoda</taxon>
        <taxon>Incirrata</taxon>
        <taxon>Octopodidae</taxon>
        <taxon>Octopus</taxon>
    </lineage>
</organism>
<evidence type="ECO:0000256" key="23">
    <source>
        <dbReference type="ARBA" id="ARBA00023034"/>
    </source>
</evidence>
<keyword evidence="44" id="KW-1185">Reference proteome</keyword>
<dbReference type="InterPro" id="IPR032410">
    <property type="entry name" value="ABCB6_N"/>
</dbReference>
<evidence type="ECO:0000256" key="6">
    <source>
        <dbReference type="ARBA" id="ARBA00004477"/>
    </source>
</evidence>
<evidence type="ECO:0000256" key="9">
    <source>
        <dbReference type="ARBA" id="ARBA00004653"/>
    </source>
</evidence>
<keyword evidence="21" id="KW-1278">Translocase</keyword>
<comment type="similarity">
    <text evidence="29">Belongs to the ABC transporter superfamily. ABCB family. Heavy Metal importer (TC 3.A.1.210) subfamily.</text>
</comment>
<keyword evidence="20 45" id="KW-0067">ATP-binding</keyword>
<comment type="subunit">
    <text evidence="11">Homodimer.</text>
</comment>
<evidence type="ECO:0000256" key="32">
    <source>
        <dbReference type="ARBA" id="ARBA00031413"/>
    </source>
</evidence>
<dbReference type="InterPro" id="IPR017871">
    <property type="entry name" value="ABC_transporter-like_CS"/>
</dbReference>
<keyword evidence="26" id="KW-1015">Disulfide bond</keyword>
<dbReference type="GO" id="GO:0015439">
    <property type="term" value="F:ABC-type heme transporter activity"/>
    <property type="evidence" value="ECO:0007669"/>
    <property type="project" value="UniProtKB-EC"/>
</dbReference>
<evidence type="ECO:0000256" key="20">
    <source>
        <dbReference type="ARBA" id="ARBA00022840"/>
    </source>
</evidence>
<keyword evidence="24" id="KW-0496">Mitochondrion</keyword>
<dbReference type="Proteomes" id="UP000515154">
    <property type="component" value="Linkage group LG10"/>
</dbReference>
<comment type="subcellular location">
    <subcellularLocation>
        <location evidence="8">Cell membrane</location>
        <topology evidence="8">Multi-pass membrane protein</topology>
    </subcellularLocation>
    <subcellularLocation>
        <location evidence="1">Early endosome membrane</location>
    </subcellularLocation>
    <subcellularLocation>
        <location evidence="6">Endoplasmic reticulum membrane</location>
        <topology evidence="6">Multi-pass membrane protein</topology>
    </subcellularLocation>
    <subcellularLocation>
        <location evidence="3">Endosome membrane</location>
        <topology evidence="3">Multi-pass membrane protein</topology>
    </subcellularLocation>
    <subcellularLocation>
        <location evidence="2">Endosome</location>
        <location evidence="2">Multivesicular body membrane</location>
    </subcellularLocation>
    <subcellularLocation>
        <location evidence="9">Golgi apparatus membrane</location>
        <topology evidence="9">Multi-pass membrane protein</topology>
    </subcellularLocation>
    <subcellularLocation>
        <location evidence="5">Late endosome membrane</location>
    </subcellularLocation>
    <subcellularLocation>
        <location evidence="10">Lysosome membrane</location>
    </subcellularLocation>
    <subcellularLocation>
        <location evidence="28">Melanosome membrane</location>
    </subcellularLocation>
    <subcellularLocation>
        <location evidence="4">Mitochondrion outer membrane</location>
        <topology evidence="4">Multi-pass membrane protein</topology>
    </subcellularLocation>
    <subcellularLocation>
        <location evidence="7">Secreted</location>
        <location evidence="7">Extracellular exosome</location>
    </subcellularLocation>
</comment>
<keyword evidence="23" id="KW-0333">Golgi apparatus</keyword>
<keyword evidence="22 41" id="KW-1133">Transmembrane helix</keyword>
<evidence type="ECO:0000256" key="38">
    <source>
        <dbReference type="ARBA" id="ARBA00048510"/>
    </source>
</evidence>
<feature type="transmembrane region" description="Helical" evidence="41">
    <location>
        <begin position="369"/>
        <end position="392"/>
    </location>
</feature>
<comment type="catalytic activity">
    <reaction evidence="34">
        <text>coproporphyrinogen III(in) + ATP + H2O = coproporphyrinogen III(out) + ADP + phosphate + H(+)</text>
        <dbReference type="Rhea" id="RHEA:66680"/>
        <dbReference type="ChEBI" id="CHEBI:15377"/>
        <dbReference type="ChEBI" id="CHEBI:15378"/>
        <dbReference type="ChEBI" id="CHEBI:30616"/>
        <dbReference type="ChEBI" id="CHEBI:43474"/>
        <dbReference type="ChEBI" id="CHEBI:57309"/>
        <dbReference type="ChEBI" id="CHEBI:456216"/>
    </reaction>
    <physiologicalReaction direction="left-to-right" evidence="34">
        <dbReference type="Rhea" id="RHEA:66681"/>
    </physiologicalReaction>
</comment>
<evidence type="ECO:0000256" key="2">
    <source>
        <dbReference type="ARBA" id="ARBA00004333"/>
    </source>
</evidence>
<evidence type="ECO:0000256" key="26">
    <source>
        <dbReference type="ARBA" id="ARBA00023157"/>
    </source>
</evidence>
<dbReference type="GO" id="GO:0032585">
    <property type="term" value="C:multivesicular body membrane"/>
    <property type="evidence" value="ECO:0007669"/>
    <property type="project" value="UniProtKB-SubCell"/>
</dbReference>
<evidence type="ECO:0000256" key="31">
    <source>
        <dbReference type="ARBA" id="ARBA00024439"/>
    </source>
</evidence>
<evidence type="ECO:0000256" key="3">
    <source>
        <dbReference type="ARBA" id="ARBA00004337"/>
    </source>
</evidence>
<keyword evidence="19" id="KW-0256">Endoplasmic reticulum</keyword>
<evidence type="ECO:0000256" key="37">
    <source>
        <dbReference type="ARBA" id="ARBA00048455"/>
    </source>
</evidence>
<dbReference type="GO" id="GO:0005576">
    <property type="term" value="C:extracellular region"/>
    <property type="evidence" value="ECO:0007669"/>
    <property type="project" value="UniProtKB-SubCell"/>
</dbReference>
<evidence type="ECO:0000256" key="41">
    <source>
        <dbReference type="SAM" id="Phobius"/>
    </source>
</evidence>
<keyword evidence="15 41" id="KW-0812">Transmembrane</keyword>
<evidence type="ECO:0000256" key="15">
    <source>
        <dbReference type="ARBA" id="ARBA00022692"/>
    </source>
</evidence>
<evidence type="ECO:0000259" key="42">
    <source>
        <dbReference type="PROSITE" id="PS50893"/>
    </source>
</evidence>
<dbReference type="SUPFAM" id="SSF90123">
    <property type="entry name" value="ABC transporter transmembrane region"/>
    <property type="match status" value="1"/>
</dbReference>
<proteinExistence type="inferred from homology"/>
<comment type="catalytic activity">
    <reaction evidence="36">
        <text>protoporphyrin IX(in) + ATP + H2O = protoporphyrin IX(out) + ADP + phosphate + H(+)</text>
        <dbReference type="Rhea" id="RHEA:61336"/>
        <dbReference type="ChEBI" id="CHEBI:15377"/>
        <dbReference type="ChEBI" id="CHEBI:15378"/>
        <dbReference type="ChEBI" id="CHEBI:30616"/>
        <dbReference type="ChEBI" id="CHEBI:43474"/>
        <dbReference type="ChEBI" id="CHEBI:57306"/>
        <dbReference type="ChEBI" id="CHEBI:456216"/>
    </reaction>
    <physiologicalReaction direction="left-to-right" evidence="36">
        <dbReference type="Rhea" id="RHEA:61337"/>
    </physiologicalReaction>
</comment>
<dbReference type="GO" id="GO:0016887">
    <property type="term" value="F:ATP hydrolysis activity"/>
    <property type="evidence" value="ECO:0007669"/>
    <property type="project" value="InterPro"/>
</dbReference>
<dbReference type="AlphaFoldDB" id="A0A6P7SUP6"/>
<comment type="catalytic activity">
    <reaction evidence="39">
        <text>coproporphyrin III(in) + ATP + H2O = coproporphyrin III(out) + ADP + phosphate + H(+)</text>
        <dbReference type="Rhea" id="RHEA:66664"/>
        <dbReference type="ChEBI" id="CHEBI:15377"/>
        <dbReference type="ChEBI" id="CHEBI:15378"/>
        <dbReference type="ChEBI" id="CHEBI:30616"/>
        <dbReference type="ChEBI" id="CHEBI:43474"/>
        <dbReference type="ChEBI" id="CHEBI:131725"/>
        <dbReference type="ChEBI" id="CHEBI:456216"/>
    </reaction>
    <physiologicalReaction direction="left-to-right" evidence="39">
        <dbReference type="Rhea" id="RHEA:66665"/>
    </physiologicalReaction>
</comment>
<evidence type="ECO:0000256" key="39">
    <source>
        <dbReference type="ARBA" id="ARBA00048636"/>
    </source>
</evidence>
<reference evidence="45 46" key="1">
    <citation type="submission" date="2025-08" db="UniProtKB">
        <authorList>
            <consortium name="RefSeq"/>
        </authorList>
    </citation>
    <scope>IDENTIFICATION</scope>
</reference>
<feature type="transmembrane region" description="Helical" evidence="41">
    <location>
        <begin position="178"/>
        <end position="197"/>
    </location>
</feature>
<feature type="transmembrane region" description="Helical" evidence="41">
    <location>
        <begin position="289"/>
        <end position="311"/>
    </location>
</feature>
<dbReference type="InterPro" id="IPR027417">
    <property type="entry name" value="P-loop_NTPase"/>
</dbReference>
<dbReference type="FunFam" id="1.20.1560.10:FF:000022">
    <property type="entry name" value="ATP-binding cassette sub-family B member 6, mitochondrial"/>
    <property type="match status" value="1"/>
</dbReference>
<evidence type="ECO:0000256" key="25">
    <source>
        <dbReference type="ARBA" id="ARBA00023136"/>
    </source>
</evidence>
<dbReference type="GO" id="GO:0000139">
    <property type="term" value="C:Golgi membrane"/>
    <property type="evidence" value="ECO:0007669"/>
    <property type="project" value="UniProtKB-SubCell"/>
</dbReference>
<evidence type="ECO:0000256" key="18">
    <source>
        <dbReference type="ARBA" id="ARBA00022787"/>
    </source>
</evidence>
<evidence type="ECO:0000256" key="33">
    <source>
        <dbReference type="ARBA" id="ARBA00047649"/>
    </source>
</evidence>
<keyword evidence="27" id="KW-0458">Lysosome</keyword>
<dbReference type="InterPro" id="IPR003593">
    <property type="entry name" value="AAA+_ATPase"/>
</dbReference>
<dbReference type="GO" id="GO:0031901">
    <property type="term" value="C:early endosome membrane"/>
    <property type="evidence" value="ECO:0007669"/>
    <property type="project" value="UniProtKB-SubCell"/>
</dbReference>
<dbReference type="InterPro" id="IPR039421">
    <property type="entry name" value="Type_1_exporter"/>
</dbReference>
<evidence type="ECO:0000256" key="36">
    <source>
        <dbReference type="ARBA" id="ARBA00048309"/>
    </source>
</evidence>
<feature type="transmembrane region" description="Helical" evidence="41">
    <location>
        <begin position="23"/>
        <end position="46"/>
    </location>
</feature>
<dbReference type="RefSeq" id="XP_036362159.1">
    <property type="nucleotide sequence ID" value="XM_036506266.1"/>
</dbReference>
<dbReference type="InterPro" id="IPR011527">
    <property type="entry name" value="ABC1_TM_dom"/>
</dbReference>
<evidence type="ECO:0000256" key="1">
    <source>
        <dbReference type="ARBA" id="ARBA00004146"/>
    </source>
</evidence>
<dbReference type="PROSITE" id="PS50893">
    <property type="entry name" value="ABC_TRANSPORTER_2"/>
    <property type="match status" value="1"/>
</dbReference>
<keyword evidence="17" id="KW-0967">Endosome</keyword>
<feature type="transmembrane region" description="Helical" evidence="41">
    <location>
        <begin position="134"/>
        <end position="157"/>
    </location>
</feature>
<dbReference type="SUPFAM" id="SSF52540">
    <property type="entry name" value="P-loop containing nucleoside triphosphate hydrolases"/>
    <property type="match status" value="1"/>
</dbReference>
<protein>
    <recommendedName>
        <fullName evidence="31">ATP-binding cassette sub-family B member 6</fullName>
        <ecNumber evidence="30">7.6.2.5</ecNumber>
    </recommendedName>
    <alternativeName>
        <fullName evidence="32">ABC-type heme transporter ABCB6</fullName>
    </alternativeName>
</protein>
<evidence type="ECO:0000256" key="17">
    <source>
        <dbReference type="ARBA" id="ARBA00022753"/>
    </source>
</evidence>
<gene>
    <name evidence="45 46" type="primary">LOC115216664</name>
</gene>
<sequence>MMQYCENGSAINVYWRNNGLNHCFIDTVTNSVLFFIIAVFGTIQIWMYNRYSTSVEKKYKPFNFGYVTQILATSVLIFESILHIVLIDTAEDGRTVYGYQLFTCLVYLCGWTITMKLVCLERHRALPSIPTRSHGLVLLVFWTLTYVRENIAFVSWFSPEWWWHLRGESQKIEFSLWLLRYLCTMSLFILGFCAPGVPRGTYHLLLQDEEQGQNQSETSTWKNISKKMKLMFPLVWPKGQLVLQLLVVLCLGLLSLGRVVNIFVPIYYKNIVNSLSEDASGGKPLTFRWDFVLIYVVLFMLQGGGFGSTGLLNNLRSLLWLPVQQYTTRKIQIQLFAHLHCLSLRWHLNRKTGEVLRVIDRGKNSINQLLSYILFQILPTIIDIIIAIIFFITQFNYIFGLVVFLCMMLYLATTILITEWRTKYRRNMNLKDNEANTKAVDSLINFETVKYYNASQLEVNRYQGAIVEYQKAEWLSTASLNLLNTLQSFVIAIGLLGGCMLCAWAVVHGLNGLKLTSGDYVLFGTYIIQLFAPLNWLGTYYRMIQQSFIDMENMFDLINEEEEVSDIPGAKDLQLKEGKIEFRNVQFHYEIARPILKNISFTVLPGQTFALVGQTGSGKSTIVRLLFRFYDIQGGSIQIDNQDISLVTQSSLRQYIGVVPQDTVLFNDDIRYNIRYGRFKSDERDIQEAAAGADIHERIMSFPNRYDTVVGERGLKLSGGEKQRVAIARTLLKAPAIVLLDEATSALDTETERNIQASLSRVCENRTTIIVAHRLSTVIHADQILVLHEGVIIERGTHTELIKAEGAYSSMWQQQLTNMSAEESSENISDK</sequence>
<evidence type="ECO:0000256" key="21">
    <source>
        <dbReference type="ARBA" id="ARBA00022967"/>
    </source>
</evidence>
<evidence type="ECO:0000256" key="24">
    <source>
        <dbReference type="ARBA" id="ARBA00023128"/>
    </source>
</evidence>
<dbReference type="PANTHER" id="PTHR24221:SF654">
    <property type="entry name" value="ATP-BINDING CASSETTE SUB-FAMILY B MEMBER 6"/>
    <property type="match status" value="1"/>
</dbReference>
<dbReference type="GO" id="GO:0005789">
    <property type="term" value="C:endoplasmic reticulum membrane"/>
    <property type="evidence" value="ECO:0007669"/>
    <property type="project" value="UniProtKB-SubCell"/>
</dbReference>
<name>A0A6P7SUP6_9MOLL</name>
<evidence type="ECO:0000256" key="4">
    <source>
        <dbReference type="ARBA" id="ARBA00004374"/>
    </source>
</evidence>
<feature type="transmembrane region" description="Helical" evidence="41">
    <location>
        <begin position="489"/>
        <end position="508"/>
    </location>
</feature>
<feature type="domain" description="ABC transmembrane type-1" evidence="43">
    <location>
        <begin position="248"/>
        <end position="546"/>
    </location>
</feature>
<accession>A0A6P7SUP6</accession>
<dbReference type="Pfam" id="PF00664">
    <property type="entry name" value="ABC_membrane"/>
    <property type="match status" value="1"/>
</dbReference>
<dbReference type="GO" id="GO:0005765">
    <property type="term" value="C:lysosomal membrane"/>
    <property type="evidence" value="ECO:0007669"/>
    <property type="project" value="UniProtKB-SubCell"/>
</dbReference>
<keyword evidence="12" id="KW-0813">Transport</keyword>
<evidence type="ECO:0000313" key="44">
    <source>
        <dbReference type="Proteomes" id="UP000515154"/>
    </source>
</evidence>
<feature type="domain" description="ABC transporter" evidence="42">
    <location>
        <begin position="580"/>
        <end position="814"/>
    </location>
</feature>